<dbReference type="FunFam" id="2.30.42.10:FF:000043">
    <property type="entry name" value="Syntenin-1 isoform X1"/>
    <property type="match status" value="1"/>
</dbReference>
<dbReference type="InterPro" id="IPR001478">
    <property type="entry name" value="PDZ"/>
</dbReference>
<dbReference type="InterPro" id="IPR051230">
    <property type="entry name" value="APP-Binding"/>
</dbReference>
<keyword evidence="1" id="KW-0677">Repeat</keyword>
<dbReference type="PANTHER" id="PTHR12345">
    <property type="entry name" value="SYNTENIN RELATED"/>
    <property type="match status" value="1"/>
</dbReference>
<feature type="domain" description="PDZ" evidence="2">
    <location>
        <begin position="199"/>
        <end position="274"/>
    </location>
</feature>
<dbReference type="PROSITE" id="PS50106">
    <property type="entry name" value="PDZ"/>
    <property type="match status" value="2"/>
</dbReference>
<feature type="domain" description="PDZ" evidence="2">
    <location>
        <begin position="115"/>
        <end position="180"/>
    </location>
</feature>
<dbReference type="GO" id="GO:0005737">
    <property type="term" value="C:cytoplasm"/>
    <property type="evidence" value="ECO:0007669"/>
    <property type="project" value="TreeGrafter"/>
</dbReference>
<dbReference type="PANTHER" id="PTHR12345:SF3">
    <property type="entry name" value="PDZ DOMAIN-CONTAINING PROTEIN"/>
    <property type="match status" value="1"/>
</dbReference>
<dbReference type="CDD" id="cd06721">
    <property type="entry name" value="PDZ1_syntenin-like"/>
    <property type="match status" value="1"/>
</dbReference>
<accession>A0A9N9QJ71</accession>
<dbReference type="Pfam" id="PF00595">
    <property type="entry name" value="PDZ"/>
    <property type="match status" value="2"/>
</dbReference>
<reference evidence="3" key="1">
    <citation type="submission" date="2022-01" db="EMBL/GenBank/DDBJ databases">
        <authorList>
            <person name="King R."/>
        </authorList>
    </citation>
    <scope>NUCLEOTIDE SEQUENCE</scope>
</reference>
<name>A0A9N9QJ71_9CUCU</name>
<dbReference type="EMBL" id="OU892277">
    <property type="protein sequence ID" value="CAG9760801.1"/>
    <property type="molecule type" value="Genomic_DNA"/>
</dbReference>
<gene>
    <name evidence="3" type="ORF">CEUTPL_LOCUS1522</name>
</gene>
<protein>
    <recommendedName>
        <fullName evidence="2">PDZ domain-containing protein</fullName>
    </recommendedName>
</protein>
<dbReference type="OrthoDB" id="10059177at2759"/>
<dbReference type="Proteomes" id="UP001152799">
    <property type="component" value="Chromosome 1"/>
</dbReference>
<evidence type="ECO:0000313" key="4">
    <source>
        <dbReference type="Proteomes" id="UP001152799"/>
    </source>
</evidence>
<evidence type="ECO:0000259" key="2">
    <source>
        <dbReference type="PROSITE" id="PS50106"/>
    </source>
</evidence>
<dbReference type="SMART" id="SM00228">
    <property type="entry name" value="PDZ"/>
    <property type="match status" value="2"/>
</dbReference>
<organism evidence="3 4">
    <name type="scientific">Ceutorhynchus assimilis</name>
    <name type="common">cabbage seed weevil</name>
    <dbReference type="NCBI Taxonomy" id="467358"/>
    <lineage>
        <taxon>Eukaryota</taxon>
        <taxon>Metazoa</taxon>
        <taxon>Ecdysozoa</taxon>
        <taxon>Arthropoda</taxon>
        <taxon>Hexapoda</taxon>
        <taxon>Insecta</taxon>
        <taxon>Pterygota</taxon>
        <taxon>Neoptera</taxon>
        <taxon>Endopterygota</taxon>
        <taxon>Coleoptera</taxon>
        <taxon>Polyphaga</taxon>
        <taxon>Cucujiformia</taxon>
        <taxon>Curculionidae</taxon>
        <taxon>Ceutorhynchinae</taxon>
        <taxon>Ceutorhynchus</taxon>
    </lineage>
</organism>
<dbReference type="GO" id="GO:0005886">
    <property type="term" value="C:plasma membrane"/>
    <property type="evidence" value="ECO:0007669"/>
    <property type="project" value="TreeGrafter"/>
</dbReference>
<dbReference type="InterPro" id="IPR036034">
    <property type="entry name" value="PDZ_sf"/>
</dbReference>
<evidence type="ECO:0000313" key="3">
    <source>
        <dbReference type="EMBL" id="CAG9760801.1"/>
    </source>
</evidence>
<sequence length="299" mass="32904">MSIYPSLEDMKVDQIHKAQQQIGSEYNTQPLYNPGTYNAGATSADVGHVYPSLGNYMGLELSEEVIRENMPEYMHTVSIYQQSPVVLAGTTSMVAPISGLSKGLQRAQVTNGVREVVLCKDKDNKIGLRVKEINNGIFIALVVEKSPAALAGLRFGDQILQVNDQNVAGFSMDKVHKIFKACPVNGIKIVLRDRPFERTLTLHKNSTGCLGFQYKNGKITTIIKDSSAAKNGVLIDHQLLEVDGQNVIGLKDKQIKEIIEKADGVVTITVVPSYIYDHMVQKMAGSLLKNLMDHSIFDI</sequence>
<proteinExistence type="predicted"/>
<dbReference type="CDD" id="cd06794">
    <property type="entry name" value="PDZ2_syntenin-like"/>
    <property type="match status" value="1"/>
</dbReference>
<dbReference type="AlphaFoldDB" id="A0A9N9QJ71"/>
<evidence type="ECO:0000256" key="1">
    <source>
        <dbReference type="ARBA" id="ARBA00022737"/>
    </source>
</evidence>
<keyword evidence="4" id="KW-1185">Reference proteome</keyword>
<dbReference type="Gene3D" id="2.30.42.10">
    <property type="match status" value="2"/>
</dbReference>
<dbReference type="SUPFAM" id="SSF50156">
    <property type="entry name" value="PDZ domain-like"/>
    <property type="match status" value="2"/>
</dbReference>